<dbReference type="EMBL" id="FPJA01000013">
    <property type="protein sequence ID" value="SFW61332.1"/>
    <property type="molecule type" value="Genomic_DNA"/>
</dbReference>
<keyword evidence="3" id="KW-1185">Reference proteome</keyword>
<keyword evidence="1" id="KW-0472">Membrane</keyword>
<accession>A0A1K1QNQ7</accession>
<gene>
    <name evidence="2" type="ORF">SAMN02910323_0011</name>
</gene>
<evidence type="ECO:0000313" key="2">
    <source>
        <dbReference type="EMBL" id="SFW61332.1"/>
    </source>
</evidence>
<keyword evidence="1" id="KW-0812">Transmembrane</keyword>
<reference evidence="3" key="1">
    <citation type="submission" date="2016-11" db="EMBL/GenBank/DDBJ databases">
        <authorList>
            <person name="Varghese N."/>
            <person name="Submissions S."/>
        </authorList>
    </citation>
    <scope>NUCLEOTIDE SEQUENCE [LARGE SCALE GENOMIC DNA]</scope>
    <source>
        <strain evidence="3">C3</strain>
    </source>
</reference>
<evidence type="ECO:0000256" key="1">
    <source>
        <dbReference type="SAM" id="Phobius"/>
    </source>
</evidence>
<organism evidence="2 3">
    <name type="scientific">Selenomonas ruminantium</name>
    <dbReference type="NCBI Taxonomy" id="971"/>
    <lineage>
        <taxon>Bacteria</taxon>
        <taxon>Bacillati</taxon>
        <taxon>Bacillota</taxon>
        <taxon>Negativicutes</taxon>
        <taxon>Selenomonadales</taxon>
        <taxon>Selenomonadaceae</taxon>
        <taxon>Selenomonas</taxon>
    </lineage>
</organism>
<sequence length="357" mass="41281">MNKWIKLLVFLPIPLFMLLINYLVDPSGIFHDDYQAVAKSVLDGNNVLILRGNINEREVKHQLIENLPEHVECIAVGPSLVMGVRKDDVGTENFYNLGESGADFYDILAQFGLLELNHKKYDRVIFCVDTYFFDENLNKTFTRNRELRPFADYMLTLLDGAQDIPVESVMGKKGISQYKELLSVSYFQSSLQLVKKQGREALLGDRWTVVDKGAYDKAHYMADGSWVYSLKTQKQDEEYVIKDSNAYDVEKQFSKGKHLGRYPQESFEKLLQYLQAKNVQVELYLCPVAPALWSRIDNDDYYVLGELENFAHNMAAKYNLKLTGAYNPHVLGMENKNFYDSRHVRHELLSAYFDFKP</sequence>
<dbReference type="Proteomes" id="UP000182958">
    <property type="component" value="Unassembled WGS sequence"/>
</dbReference>
<protein>
    <submittedName>
        <fullName evidence="2">Uncharacterized protein</fullName>
    </submittedName>
</protein>
<dbReference type="AlphaFoldDB" id="A0A1K1QNQ7"/>
<keyword evidence="1" id="KW-1133">Transmembrane helix</keyword>
<proteinExistence type="predicted"/>
<feature type="transmembrane region" description="Helical" evidence="1">
    <location>
        <begin position="7"/>
        <end position="24"/>
    </location>
</feature>
<evidence type="ECO:0000313" key="3">
    <source>
        <dbReference type="Proteomes" id="UP000182958"/>
    </source>
</evidence>
<name>A0A1K1QNQ7_SELRU</name>
<dbReference type="RefSeq" id="WP_072306914.1">
    <property type="nucleotide sequence ID" value="NZ_FPJA01000013.1"/>
</dbReference>